<dbReference type="STRING" id="1168221.R7YT00"/>
<evidence type="ECO:0000313" key="4">
    <source>
        <dbReference type="Proteomes" id="UP000016924"/>
    </source>
</evidence>
<dbReference type="OrthoDB" id="5387895at2759"/>
<dbReference type="eggNOG" id="ENOG502SPNY">
    <property type="taxonomic scope" value="Eukaryota"/>
</dbReference>
<dbReference type="PROSITE" id="PS50966">
    <property type="entry name" value="ZF_SWIM"/>
    <property type="match status" value="1"/>
</dbReference>
<evidence type="ECO:0000259" key="2">
    <source>
        <dbReference type="PROSITE" id="PS50966"/>
    </source>
</evidence>
<keyword evidence="1" id="KW-0862">Zinc</keyword>
<keyword evidence="1" id="KW-0863">Zinc-finger</keyword>
<name>R7YT00_CONA1</name>
<evidence type="ECO:0000256" key="1">
    <source>
        <dbReference type="PROSITE-ProRule" id="PRU00325"/>
    </source>
</evidence>
<proteinExistence type="predicted"/>
<dbReference type="RefSeq" id="XP_007780280.1">
    <property type="nucleotide sequence ID" value="XM_007782090.1"/>
</dbReference>
<dbReference type="AlphaFoldDB" id="R7YT00"/>
<dbReference type="HOGENOM" id="CLU_046721_0_0_1"/>
<protein>
    <recommendedName>
        <fullName evidence="2">SWIM-type domain-containing protein</fullName>
    </recommendedName>
</protein>
<dbReference type="EMBL" id="JH767571">
    <property type="protein sequence ID" value="EON64963.1"/>
    <property type="molecule type" value="Genomic_DNA"/>
</dbReference>
<keyword evidence="1" id="KW-0479">Metal-binding</keyword>
<evidence type="ECO:0000313" key="3">
    <source>
        <dbReference type="EMBL" id="EON64963.1"/>
    </source>
</evidence>
<dbReference type="Proteomes" id="UP000016924">
    <property type="component" value="Unassembled WGS sequence"/>
</dbReference>
<gene>
    <name evidence="3" type="ORF">W97_04198</name>
</gene>
<dbReference type="OMA" id="CKHIYWV"/>
<dbReference type="GO" id="GO:0008270">
    <property type="term" value="F:zinc ion binding"/>
    <property type="evidence" value="ECO:0007669"/>
    <property type="project" value="UniProtKB-KW"/>
</dbReference>
<dbReference type="Pfam" id="PF04434">
    <property type="entry name" value="SWIM"/>
    <property type="match status" value="1"/>
</dbReference>
<keyword evidence="4" id="KW-1185">Reference proteome</keyword>
<sequence length="400" mass="45529">MDERFSTISGFTYDISSLSQTSRERVRRATESGDAIAMEYCERTKAGVYVFHMKDTFAIFVNAENPPSKPRCDCGVMQEGGLACKHLYWLEDQIVQAYDNTSSVYRLVPDGSSIGNKPPDRPIVNMSPFELIERRQLSELAEHQEWPFTKQVLEEDQDREDELNHMLSVFNPIAFSPTGFVATLPDLPSPEQAYKQFCDSVIAQAMQDDGLYAKLRSIIDPKVRANVFFGRVQNKVVQAFNDLQRYLDDGPTESTPHFGVEECATKLEELVEQIRDSYAEDVEDDPRGRDLNATSRAVSALVDILQGVVDRNRDLYQGLTWAMPPNEQAQGGNLFARLIEDHMDEDDLFVLRVLKDMPPELIRDHRDRLEGTLQNLRSQGAPTSYVAQLQNIIQKRRRAL</sequence>
<organism evidence="3 4">
    <name type="scientific">Coniosporium apollinis (strain CBS 100218)</name>
    <name type="common">Rock-inhabiting black yeast</name>
    <dbReference type="NCBI Taxonomy" id="1168221"/>
    <lineage>
        <taxon>Eukaryota</taxon>
        <taxon>Fungi</taxon>
        <taxon>Dikarya</taxon>
        <taxon>Ascomycota</taxon>
        <taxon>Pezizomycotina</taxon>
        <taxon>Dothideomycetes</taxon>
        <taxon>Dothideomycetes incertae sedis</taxon>
        <taxon>Coniosporium</taxon>
    </lineage>
</organism>
<dbReference type="GeneID" id="19901509"/>
<reference evidence="4" key="1">
    <citation type="submission" date="2012-06" db="EMBL/GenBank/DDBJ databases">
        <title>The genome sequence of Coniosporium apollinis CBS 100218.</title>
        <authorList>
            <consortium name="The Broad Institute Genome Sequencing Platform"/>
            <person name="Cuomo C."/>
            <person name="Gorbushina A."/>
            <person name="Noack S."/>
            <person name="Walker B."/>
            <person name="Young S.K."/>
            <person name="Zeng Q."/>
            <person name="Gargeya S."/>
            <person name="Fitzgerald M."/>
            <person name="Haas B."/>
            <person name="Abouelleil A."/>
            <person name="Alvarado L."/>
            <person name="Arachchi H.M."/>
            <person name="Berlin A.M."/>
            <person name="Chapman S.B."/>
            <person name="Goldberg J."/>
            <person name="Griggs A."/>
            <person name="Gujja S."/>
            <person name="Hansen M."/>
            <person name="Howarth C."/>
            <person name="Imamovic A."/>
            <person name="Larimer J."/>
            <person name="McCowan C."/>
            <person name="Montmayeur A."/>
            <person name="Murphy C."/>
            <person name="Neiman D."/>
            <person name="Pearson M."/>
            <person name="Priest M."/>
            <person name="Roberts A."/>
            <person name="Saif S."/>
            <person name="Shea T."/>
            <person name="Sisk P."/>
            <person name="Sykes S."/>
            <person name="Wortman J."/>
            <person name="Nusbaum C."/>
            <person name="Birren B."/>
        </authorList>
    </citation>
    <scope>NUCLEOTIDE SEQUENCE [LARGE SCALE GENOMIC DNA]</scope>
    <source>
        <strain evidence="4">CBS 100218</strain>
    </source>
</reference>
<feature type="domain" description="SWIM-type" evidence="2">
    <location>
        <begin position="57"/>
        <end position="95"/>
    </location>
</feature>
<dbReference type="InterPro" id="IPR007527">
    <property type="entry name" value="Znf_SWIM"/>
</dbReference>
<accession>R7YT00</accession>